<comment type="caution">
    <text evidence="2">The sequence shown here is derived from an EMBL/GenBank/DDBJ whole genome shotgun (WGS) entry which is preliminary data.</text>
</comment>
<sequence>MGRAIVWNLGNGASVNFWQDRWSGVDNLRELAPDIYQLAVRKNFHSGGVLSIGVGVLDNSWVLELLQGRLNAGETCQFTELLGRLGQFRPQGDVEDLCRWRHATSGKHSVKSAYNKWSRGQTWNSRTYAKFAQTWSPKILLKIKVFMWFLFLERLPTKVYRSRWAPEDSTDYALCVTDTETIDHLFCMCEVVQDFWAVVGRYTGMHTSFQTVEEMWATGKVMKRSGDQSREAVVSQLIVPAGAWTIWKTRNDVIFNGSRVYQENMWDMF</sequence>
<reference evidence="2" key="1">
    <citation type="journal article" date="2023" name="Nat. Commun.">
        <title>Diploid and tetraploid genomes of Acorus and the evolution of monocots.</title>
        <authorList>
            <person name="Ma L."/>
            <person name="Liu K.W."/>
            <person name="Li Z."/>
            <person name="Hsiao Y.Y."/>
            <person name="Qi Y."/>
            <person name="Fu T."/>
            <person name="Tang G.D."/>
            <person name="Zhang D."/>
            <person name="Sun W.H."/>
            <person name="Liu D.K."/>
            <person name="Li Y."/>
            <person name="Chen G.Z."/>
            <person name="Liu X.D."/>
            <person name="Liao X.Y."/>
            <person name="Jiang Y.T."/>
            <person name="Yu X."/>
            <person name="Hao Y."/>
            <person name="Huang J."/>
            <person name="Zhao X.W."/>
            <person name="Ke S."/>
            <person name="Chen Y.Y."/>
            <person name="Wu W.L."/>
            <person name="Hsu J.L."/>
            <person name="Lin Y.F."/>
            <person name="Huang M.D."/>
            <person name="Li C.Y."/>
            <person name="Huang L."/>
            <person name="Wang Z.W."/>
            <person name="Zhao X."/>
            <person name="Zhong W.Y."/>
            <person name="Peng D.H."/>
            <person name="Ahmad S."/>
            <person name="Lan S."/>
            <person name="Zhang J.S."/>
            <person name="Tsai W.C."/>
            <person name="Van de Peer Y."/>
            <person name="Liu Z.J."/>
        </authorList>
    </citation>
    <scope>NUCLEOTIDE SEQUENCE</scope>
    <source>
        <strain evidence="2">CP</strain>
    </source>
</reference>
<dbReference type="EMBL" id="JAUJYO010000004">
    <property type="protein sequence ID" value="KAK1318712.1"/>
    <property type="molecule type" value="Genomic_DNA"/>
</dbReference>
<feature type="domain" description="Reverse transcriptase zinc-binding" evidence="1">
    <location>
        <begin position="109"/>
        <end position="196"/>
    </location>
</feature>
<organism evidence="2 3">
    <name type="scientific">Acorus calamus</name>
    <name type="common">Sweet flag</name>
    <dbReference type="NCBI Taxonomy" id="4465"/>
    <lineage>
        <taxon>Eukaryota</taxon>
        <taxon>Viridiplantae</taxon>
        <taxon>Streptophyta</taxon>
        <taxon>Embryophyta</taxon>
        <taxon>Tracheophyta</taxon>
        <taxon>Spermatophyta</taxon>
        <taxon>Magnoliopsida</taxon>
        <taxon>Liliopsida</taxon>
        <taxon>Acoraceae</taxon>
        <taxon>Acorus</taxon>
    </lineage>
</organism>
<dbReference type="PANTHER" id="PTHR36617:SF15">
    <property type="entry name" value="REVERSE TRANSCRIPTASE ZINC-BINDING DOMAIN-CONTAINING PROTEIN"/>
    <property type="match status" value="1"/>
</dbReference>
<dbReference type="Pfam" id="PF13966">
    <property type="entry name" value="zf-RVT"/>
    <property type="match status" value="1"/>
</dbReference>
<protein>
    <recommendedName>
        <fullName evidence="1">Reverse transcriptase zinc-binding domain-containing protein</fullName>
    </recommendedName>
</protein>
<gene>
    <name evidence="2" type="ORF">QJS10_CPB04g00813</name>
</gene>
<proteinExistence type="predicted"/>
<evidence type="ECO:0000313" key="2">
    <source>
        <dbReference type="EMBL" id="KAK1318712.1"/>
    </source>
</evidence>
<dbReference type="AlphaFoldDB" id="A0AAV9F2A5"/>
<dbReference type="PANTHER" id="PTHR36617">
    <property type="entry name" value="PROTEIN, PUTATIVE-RELATED"/>
    <property type="match status" value="1"/>
</dbReference>
<dbReference type="InterPro" id="IPR026960">
    <property type="entry name" value="RVT-Znf"/>
</dbReference>
<evidence type="ECO:0000313" key="3">
    <source>
        <dbReference type="Proteomes" id="UP001180020"/>
    </source>
</evidence>
<reference evidence="2" key="2">
    <citation type="submission" date="2023-06" db="EMBL/GenBank/DDBJ databases">
        <authorList>
            <person name="Ma L."/>
            <person name="Liu K.-W."/>
            <person name="Li Z."/>
            <person name="Hsiao Y.-Y."/>
            <person name="Qi Y."/>
            <person name="Fu T."/>
            <person name="Tang G."/>
            <person name="Zhang D."/>
            <person name="Sun W.-H."/>
            <person name="Liu D.-K."/>
            <person name="Li Y."/>
            <person name="Chen G.-Z."/>
            <person name="Liu X.-D."/>
            <person name="Liao X.-Y."/>
            <person name="Jiang Y.-T."/>
            <person name="Yu X."/>
            <person name="Hao Y."/>
            <person name="Huang J."/>
            <person name="Zhao X.-W."/>
            <person name="Ke S."/>
            <person name="Chen Y.-Y."/>
            <person name="Wu W.-L."/>
            <person name="Hsu J.-L."/>
            <person name="Lin Y.-F."/>
            <person name="Huang M.-D."/>
            <person name="Li C.-Y."/>
            <person name="Huang L."/>
            <person name="Wang Z.-W."/>
            <person name="Zhao X."/>
            <person name="Zhong W.-Y."/>
            <person name="Peng D.-H."/>
            <person name="Ahmad S."/>
            <person name="Lan S."/>
            <person name="Zhang J.-S."/>
            <person name="Tsai W.-C."/>
            <person name="Van De Peer Y."/>
            <person name="Liu Z.-J."/>
        </authorList>
    </citation>
    <scope>NUCLEOTIDE SEQUENCE</scope>
    <source>
        <strain evidence="2">CP</strain>
        <tissue evidence="2">Leaves</tissue>
    </source>
</reference>
<name>A0AAV9F2A5_ACOCL</name>
<keyword evidence="3" id="KW-1185">Reference proteome</keyword>
<evidence type="ECO:0000259" key="1">
    <source>
        <dbReference type="Pfam" id="PF13966"/>
    </source>
</evidence>
<accession>A0AAV9F2A5</accession>
<dbReference type="Proteomes" id="UP001180020">
    <property type="component" value="Unassembled WGS sequence"/>
</dbReference>